<name>A0A1I5ETG2_9ACTN</name>
<organism evidence="1 2">
    <name type="scientific">Actinomadura madurae</name>
    <dbReference type="NCBI Taxonomy" id="1993"/>
    <lineage>
        <taxon>Bacteria</taxon>
        <taxon>Bacillati</taxon>
        <taxon>Actinomycetota</taxon>
        <taxon>Actinomycetes</taxon>
        <taxon>Streptosporangiales</taxon>
        <taxon>Thermomonosporaceae</taxon>
        <taxon>Actinomadura</taxon>
    </lineage>
</organism>
<dbReference type="InParanoid" id="A0A1I5ETG2"/>
<dbReference type="AlphaFoldDB" id="A0A1I5ETG2"/>
<evidence type="ECO:0000313" key="1">
    <source>
        <dbReference type="EMBL" id="SFO14737.1"/>
    </source>
</evidence>
<protein>
    <submittedName>
        <fullName evidence="1">Uncharacterized protein</fullName>
    </submittedName>
</protein>
<dbReference type="STRING" id="1993.SAMN04489713_104275"/>
<proteinExistence type="predicted"/>
<dbReference type="EMBL" id="FOVH01000004">
    <property type="protein sequence ID" value="SFO14737.1"/>
    <property type="molecule type" value="Genomic_DNA"/>
</dbReference>
<keyword evidence="2" id="KW-1185">Reference proteome</keyword>
<evidence type="ECO:0000313" key="2">
    <source>
        <dbReference type="Proteomes" id="UP000183413"/>
    </source>
</evidence>
<sequence>MSHKFADLTSTFAGLLSKLADRCTLANVSDREEHPARERPTLEQLREETLQAGGVFMPEHRPGDDPLWDGLGTDWQMVEGILDVPLYVRLERVPDEHRRVRITGLCIADGPITADVLRAIPMGRLEHVMSRIGRRGGTQTLVELPSLVRDRKTDPDEFAARVAQWYEAALAVTSKPAKAIAERNNVPVTTVRGWIREARLRGKLPPGTKGKAG</sequence>
<dbReference type="Proteomes" id="UP000183413">
    <property type="component" value="Unassembled WGS sequence"/>
</dbReference>
<reference evidence="1 2" key="1">
    <citation type="submission" date="2016-10" db="EMBL/GenBank/DDBJ databases">
        <authorList>
            <person name="de Groot N.N."/>
        </authorList>
    </citation>
    <scope>NUCLEOTIDE SEQUENCE [LARGE SCALE GENOMIC DNA]</scope>
    <source>
        <strain evidence="1 2">DSM 43067</strain>
    </source>
</reference>
<accession>A0A1I5ETG2</accession>
<gene>
    <name evidence="1" type="ORF">SAMN04489713_104275</name>
</gene>